<dbReference type="SMART" id="SM00345">
    <property type="entry name" value="HTH_GNTR"/>
    <property type="match status" value="1"/>
</dbReference>
<comment type="caution">
    <text evidence="5">The sequence shown here is derived from an EMBL/GenBank/DDBJ whole genome shotgun (WGS) entry which is preliminary data.</text>
</comment>
<dbReference type="SMART" id="SM00895">
    <property type="entry name" value="FCD"/>
    <property type="match status" value="1"/>
</dbReference>
<keyword evidence="1" id="KW-0805">Transcription regulation</keyword>
<dbReference type="Proteomes" id="UP001172708">
    <property type="component" value="Unassembled WGS sequence"/>
</dbReference>
<dbReference type="PRINTS" id="PR00035">
    <property type="entry name" value="HTHGNTR"/>
</dbReference>
<dbReference type="PROSITE" id="PS50949">
    <property type="entry name" value="HTH_GNTR"/>
    <property type="match status" value="1"/>
</dbReference>
<dbReference type="PANTHER" id="PTHR43537:SF5">
    <property type="entry name" value="UXU OPERON TRANSCRIPTIONAL REGULATOR"/>
    <property type="match status" value="1"/>
</dbReference>
<reference evidence="5" key="1">
    <citation type="submission" date="2023-06" db="EMBL/GenBank/DDBJ databases">
        <title>Egi l300058.</title>
        <authorList>
            <person name="Gao L."/>
            <person name="Fang B.-Z."/>
            <person name="Li W.-J."/>
        </authorList>
    </citation>
    <scope>NUCLEOTIDE SEQUENCE</scope>
    <source>
        <strain evidence="5">EGI L300058</strain>
    </source>
</reference>
<protein>
    <submittedName>
        <fullName evidence="5">FadR/GntR family transcriptional regulator</fullName>
    </submittedName>
</protein>
<name>A0ABT8GH37_9MICO</name>
<accession>A0ABT8GH37</accession>
<evidence type="ECO:0000259" key="4">
    <source>
        <dbReference type="PROSITE" id="PS50949"/>
    </source>
</evidence>
<dbReference type="PANTHER" id="PTHR43537">
    <property type="entry name" value="TRANSCRIPTIONAL REGULATOR, GNTR FAMILY"/>
    <property type="match status" value="1"/>
</dbReference>
<keyword evidence="6" id="KW-1185">Reference proteome</keyword>
<dbReference type="InterPro" id="IPR008920">
    <property type="entry name" value="TF_FadR/GntR_C"/>
</dbReference>
<proteinExistence type="predicted"/>
<evidence type="ECO:0000256" key="3">
    <source>
        <dbReference type="ARBA" id="ARBA00023163"/>
    </source>
</evidence>
<dbReference type="Pfam" id="PF07729">
    <property type="entry name" value="FCD"/>
    <property type="match status" value="1"/>
</dbReference>
<dbReference type="EMBL" id="JAUHQA010000001">
    <property type="protein sequence ID" value="MDN4480256.1"/>
    <property type="molecule type" value="Genomic_DNA"/>
</dbReference>
<dbReference type="RefSeq" id="WP_301141617.1">
    <property type="nucleotide sequence ID" value="NZ_JAUHQA010000001.1"/>
</dbReference>
<keyword evidence="2" id="KW-0238">DNA-binding</keyword>
<gene>
    <name evidence="5" type="ORF">QQX02_04880</name>
</gene>
<evidence type="ECO:0000313" key="5">
    <source>
        <dbReference type="EMBL" id="MDN4480256.1"/>
    </source>
</evidence>
<dbReference type="InterPro" id="IPR036388">
    <property type="entry name" value="WH-like_DNA-bd_sf"/>
</dbReference>
<evidence type="ECO:0000313" key="6">
    <source>
        <dbReference type="Proteomes" id="UP001172708"/>
    </source>
</evidence>
<keyword evidence="3" id="KW-0804">Transcription</keyword>
<dbReference type="SUPFAM" id="SSF46785">
    <property type="entry name" value="Winged helix' DNA-binding domain"/>
    <property type="match status" value="1"/>
</dbReference>
<dbReference type="Gene3D" id="1.20.120.530">
    <property type="entry name" value="GntR ligand-binding domain-like"/>
    <property type="match status" value="1"/>
</dbReference>
<evidence type="ECO:0000256" key="2">
    <source>
        <dbReference type="ARBA" id="ARBA00023125"/>
    </source>
</evidence>
<dbReference type="CDD" id="cd07377">
    <property type="entry name" value="WHTH_GntR"/>
    <property type="match status" value="1"/>
</dbReference>
<feature type="domain" description="HTH gntR-type" evidence="4">
    <location>
        <begin position="10"/>
        <end position="78"/>
    </location>
</feature>
<organism evidence="5 6">
    <name type="scientific">Demequina muriae</name>
    <dbReference type="NCBI Taxonomy" id="3051664"/>
    <lineage>
        <taxon>Bacteria</taxon>
        <taxon>Bacillati</taxon>
        <taxon>Actinomycetota</taxon>
        <taxon>Actinomycetes</taxon>
        <taxon>Micrococcales</taxon>
        <taxon>Demequinaceae</taxon>
        <taxon>Demequina</taxon>
    </lineage>
</organism>
<dbReference type="InterPro" id="IPR011711">
    <property type="entry name" value="GntR_C"/>
</dbReference>
<sequence length="237" mass="26218">MSLPNKRGARMRRSTAAGQIKELILTQRLKPGDALPTEAELCETLDVSRSSVREAIRTLSTLDIVDVRHGHGTFVGDMSLDPLVETLVFRGALSSDGSLEALREVVEVRLALDFALAELVVEGARRHHVEELHVLVDEMNAKAARGEYFLEADRTFHTLLYSATDNQLAEQLVGAFWDVHTAVAPHLGSASPSEMRETAQCHADMLAAVLRGDVEAYRKSVVEHYRPIQRMLEAAPR</sequence>
<dbReference type="Pfam" id="PF00392">
    <property type="entry name" value="GntR"/>
    <property type="match status" value="1"/>
</dbReference>
<dbReference type="InterPro" id="IPR000524">
    <property type="entry name" value="Tscrpt_reg_HTH_GntR"/>
</dbReference>
<dbReference type="InterPro" id="IPR036390">
    <property type="entry name" value="WH_DNA-bd_sf"/>
</dbReference>
<evidence type="ECO:0000256" key="1">
    <source>
        <dbReference type="ARBA" id="ARBA00023015"/>
    </source>
</evidence>
<dbReference type="SUPFAM" id="SSF48008">
    <property type="entry name" value="GntR ligand-binding domain-like"/>
    <property type="match status" value="1"/>
</dbReference>
<dbReference type="Gene3D" id="1.10.10.10">
    <property type="entry name" value="Winged helix-like DNA-binding domain superfamily/Winged helix DNA-binding domain"/>
    <property type="match status" value="1"/>
</dbReference>